<feature type="region of interest" description="Disordered" evidence="1">
    <location>
        <begin position="23"/>
        <end position="42"/>
    </location>
</feature>
<feature type="region of interest" description="Disordered" evidence="1">
    <location>
        <begin position="62"/>
        <end position="89"/>
    </location>
</feature>
<evidence type="ECO:0000313" key="2">
    <source>
        <dbReference type="EMBL" id="EKX37236.1"/>
    </source>
</evidence>
<reference evidence="4" key="2">
    <citation type="submission" date="2012-11" db="EMBL/GenBank/DDBJ databases">
        <authorList>
            <person name="Kuo A."/>
            <person name="Curtis B.A."/>
            <person name="Tanifuji G."/>
            <person name="Burki F."/>
            <person name="Gruber A."/>
            <person name="Irimia M."/>
            <person name="Maruyama S."/>
            <person name="Arias M.C."/>
            <person name="Ball S.G."/>
            <person name="Gile G.H."/>
            <person name="Hirakawa Y."/>
            <person name="Hopkins J.F."/>
            <person name="Rensing S.A."/>
            <person name="Schmutz J."/>
            <person name="Symeonidi A."/>
            <person name="Elias M."/>
            <person name="Eveleigh R.J."/>
            <person name="Herman E.K."/>
            <person name="Klute M.J."/>
            <person name="Nakayama T."/>
            <person name="Obornik M."/>
            <person name="Reyes-Prieto A."/>
            <person name="Armbrust E.V."/>
            <person name="Aves S.J."/>
            <person name="Beiko R.G."/>
            <person name="Coutinho P."/>
            <person name="Dacks J.B."/>
            <person name="Durnford D.G."/>
            <person name="Fast N.M."/>
            <person name="Green B.R."/>
            <person name="Grisdale C."/>
            <person name="Hempe F."/>
            <person name="Henrissat B."/>
            <person name="Hoppner M.P."/>
            <person name="Ishida K.-I."/>
            <person name="Kim E."/>
            <person name="Koreny L."/>
            <person name="Kroth P.G."/>
            <person name="Liu Y."/>
            <person name="Malik S.-B."/>
            <person name="Maier U.G."/>
            <person name="McRose D."/>
            <person name="Mock T."/>
            <person name="Neilson J.A."/>
            <person name="Onodera N.T."/>
            <person name="Poole A.M."/>
            <person name="Pritham E.J."/>
            <person name="Richards T.A."/>
            <person name="Rocap G."/>
            <person name="Roy S.W."/>
            <person name="Sarai C."/>
            <person name="Schaack S."/>
            <person name="Shirato S."/>
            <person name="Slamovits C.H."/>
            <person name="Spencer D.F."/>
            <person name="Suzuki S."/>
            <person name="Worden A.Z."/>
            <person name="Zauner S."/>
            <person name="Barry K."/>
            <person name="Bell C."/>
            <person name="Bharti A.K."/>
            <person name="Crow J.A."/>
            <person name="Grimwood J."/>
            <person name="Kramer R."/>
            <person name="Lindquist E."/>
            <person name="Lucas S."/>
            <person name="Salamov A."/>
            <person name="McFadden G.I."/>
            <person name="Lane C.E."/>
            <person name="Keeling P.J."/>
            <person name="Gray M.W."/>
            <person name="Grigoriev I.V."/>
            <person name="Archibald J.M."/>
        </authorList>
    </citation>
    <scope>NUCLEOTIDE SEQUENCE</scope>
    <source>
        <strain evidence="4">CCMP2712</strain>
    </source>
</reference>
<feature type="region of interest" description="Disordered" evidence="1">
    <location>
        <begin position="147"/>
        <end position="178"/>
    </location>
</feature>
<reference evidence="2 4" key="1">
    <citation type="journal article" date="2012" name="Nature">
        <title>Algal genomes reveal evolutionary mosaicism and the fate of nucleomorphs.</title>
        <authorList>
            <consortium name="DOE Joint Genome Institute"/>
            <person name="Curtis B.A."/>
            <person name="Tanifuji G."/>
            <person name="Burki F."/>
            <person name="Gruber A."/>
            <person name="Irimia M."/>
            <person name="Maruyama S."/>
            <person name="Arias M.C."/>
            <person name="Ball S.G."/>
            <person name="Gile G.H."/>
            <person name="Hirakawa Y."/>
            <person name="Hopkins J.F."/>
            <person name="Kuo A."/>
            <person name="Rensing S.A."/>
            <person name="Schmutz J."/>
            <person name="Symeonidi A."/>
            <person name="Elias M."/>
            <person name="Eveleigh R.J."/>
            <person name="Herman E.K."/>
            <person name="Klute M.J."/>
            <person name="Nakayama T."/>
            <person name="Obornik M."/>
            <person name="Reyes-Prieto A."/>
            <person name="Armbrust E.V."/>
            <person name="Aves S.J."/>
            <person name="Beiko R.G."/>
            <person name="Coutinho P."/>
            <person name="Dacks J.B."/>
            <person name="Durnford D.G."/>
            <person name="Fast N.M."/>
            <person name="Green B.R."/>
            <person name="Grisdale C.J."/>
            <person name="Hempel F."/>
            <person name="Henrissat B."/>
            <person name="Hoppner M.P."/>
            <person name="Ishida K."/>
            <person name="Kim E."/>
            <person name="Koreny L."/>
            <person name="Kroth P.G."/>
            <person name="Liu Y."/>
            <person name="Malik S.B."/>
            <person name="Maier U.G."/>
            <person name="McRose D."/>
            <person name="Mock T."/>
            <person name="Neilson J.A."/>
            <person name="Onodera N.T."/>
            <person name="Poole A.M."/>
            <person name="Pritham E.J."/>
            <person name="Richards T.A."/>
            <person name="Rocap G."/>
            <person name="Roy S.W."/>
            <person name="Sarai C."/>
            <person name="Schaack S."/>
            <person name="Shirato S."/>
            <person name="Slamovits C.H."/>
            <person name="Spencer D.F."/>
            <person name="Suzuki S."/>
            <person name="Worden A.Z."/>
            <person name="Zauner S."/>
            <person name="Barry K."/>
            <person name="Bell C."/>
            <person name="Bharti A.K."/>
            <person name="Crow J.A."/>
            <person name="Grimwood J."/>
            <person name="Kramer R."/>
            <person name="Lindquist E."/>
            <person name="Lucas S."/>
            <person name="Salamov A."/>
            <person name="McFadden G.I."/>
            <person name="Lane C.E."/>
            <person name="Keeling P.J."/>
            <person name="Gray M.W."/>
            <person name="Grigoriev I.V."/>
            <person name="Archibald J.M."/>
        </authorList>
    </citation>
    <scope>NUCLEOTIDE SEQUENCE</scope>
    <source>
        <strain evidence="2 4">CCMP2712</strain>
    </source>
</reference>
<sequence length="312" mass="34209">MMKYLLNAAGGANKDLLFPQMGKKTMSDQQQQSDEISVADDTKDLTIDTQVTLPPIARLASLRPLPAHSSSPSPPISRSSSAPQPQDDTELLRSRIQAVFLTYRSPNTTPKQYVSHAQLLESFKDLADTVSGPNAFSVASTSCSCHRPHSHSPSFPSTSSIPSGEHGSAKNKPRPVHNTAARAQGRCECEGVHGVVEMRSKRGSRPPEKVRCSIQSSSGKMILSIFGGSDYGTEVGFIRLEESYVATYGEKPLTFAVGLRSRRECFEESEIHFSCHTSVSRDKWVGALIQGGSKSKWMLDRVHEHEEGMYKE</sequence>
<feature type="compositionally biased region" description="Low complexity" evidence="1">
    <location>
        <begin position="62"/>
        <end position="86"/>
    </location>
</feature>
<evidence type="ECO:0008006" key="5">
    <source>
        <dbReference type="Google" id="ProtNLM"/>
    </source>
</evidence>
<dbReference type="AlphaFoldDB" id="L1ILV0"/>
<dbReference type="PaxDb" id="55529-EKX37236"/>
<dbReference type="EMBL" id="JH993062">
    <property type="protein sequence ID" value="EKX37236.1"/>
    <property type="molecule type" value="Genomic_DNA"/>
</dbReference>
<keyword evidence="4" id="KW-1185">Reference proteome</keyword>
<name>L1ILV0_GUITC</name>
<dbReference type="Proteomes" id="UP000011087">
    <property type="component" value="Unassembled WGS sequence"/>
</dbReference>
<reference evidence="3" key="3">
    <citation type="submission" date="2015-06" db="UniProtKB">
        <authorList>
            <consortium name="EnsemblProtists"/>
        </authorList>
    </citation>
    <scope>IDENTIFICATION</scope>
</reference>
<protein>
    <recommendedName>
        <fullName evidence="5">PH domain-containing protein</fullName>
    </recommendedName>
</protein>
<dbReference type="EnsemblProtists" id="EKX37236">
    <property type="protein sequence ID" value="EKX37236"/>
    <property type="gene ID" value="GUITHDRAFT_145189"/>
</dbReference>
<dbReference type="KEGG" id="gtt:GUITHDRAFT_145189"/>
<evidence type="ECO:0000256" key="1">
    <source>
        <dbReference type="SAM" id="MobiDB-lite"/>
    </source>
</evidence>
<dbReference type="RefSeq" id="XP_005824216.1">
    <property type="nucleotide sequence ID" value="XM_005824159.1"/>
</dbReference>
<dbReference type="GeneID" id="17293975"/>
<evidence type="ECO:0000313" key="4">
    <source>
        <dbReference type="Proteomes" id="UP000011087"/>
    </source>
</evidence>
<proteinExistence type="predicted"/>
<evidence type="ECO:0000313" key="3">
    <source>
        <dbReference type="EnsemblProtists" id="EKX37236"/>
    </source>
</evidence>
<gene>
    <name evidence="2" type="ORF">GUITHDRAFT_145189</name>
</gene>
<dbReference type="HOGENOM" id="CLU_957947_0_0_1"/>
<organism evidence="2">
    <name type="scientific">Guillardia theta (strain CCMP2712)</name>
    <name type="common">Cryptophyte</name>
    <dbReference type="NCBI Taxonomy" id="905079"/>
    <lineage>
        <taxon>Eukaryota</taxon>
        <taxon>Cryptophyceae</taxon>
        <taxon>Pyrenomonadales</taxon>
        <taxon>Geminigeraceae</taxon>
        <taxon>Guillardia</taxon>
    </lineage>
</organism>
<feature type="compositionally biased region" description="Low complexity" evidence="1">
    <location>
        <begin position="147"/>
        <end position="163"/>
    </location>
</feature>
<accession>L1ILV0</accession>